<dbReference type="PROSITE" id="PS51078">
    <property type="entry name" value="ICLR_ED"/>
    <property type="match status" value="1"/>
</dbReference>
<dbReference type="Gene3D" id="1.10.10.10">
    <property type="entry name" value="Winged helix-like DNA-binding domain superfamily/Winged helix DNA-binding domain"/>
    <property type="match status" value="1"/>
</dbReference>
<dbReference type="AlphaFoldDB" id="A0A3N6PKT0"/>
<evidence type="ECO:0000313" key="6">
    <source>
        <dbReference type="EMBL" id="RQG99435.1"/>
    </source>
</evidence>
<dbReference type="OrthoDB" id="14763at2157"/>
<dbReference type="Proteomes" id="UP000281431">
    <property type="component" value="Unassembled WGS sequence"/>
</dbReference>
<dbReference type="PANTHER" id="PTHR30136">
    <property type="entry name" value="HELIX-TURN-HELIX TRANSCRIPTIONAL REGULATOR, ICLR FAMILY"/>
    <property type="match status" value="1"/>
</dbReference>
<dbReference type="Pfam" id="PF01614">
    <property type="entry name" value="IclR_C"/>
    <property type="match status" value="1"/>
</dbReference>
<dbReference type="SUPFAM" id="SSF55781">
    <property type="entry name" value="GAF domain-like"/>
    <property type="match status" value="1"/>
</dbReference>
<evidence type="ECO:0000256" key="2">
    <source>
        <dbReference type="ARBA" id="ARBA00023125"/>
    </source>
</evidence>
<dbReference type="InterPro" id="IPR029016">
    <property type="entry name" value="GAF-like_dom_sf"/>
</dbReference>
<dbReference type="SMART" id="SM00346">
    <property type="entry name" value="HTH_ICLR"/>
    <property type="match status" value="1"/>
</dbReference>
<evidence type="ECO:0000256" key="1">
    <source>
        <dbReference type="ARBA" id="ARBA00023015"/>
    </source>
</evidence>
<dbReference type="InterPro" id="IPR011991">
    <property type="entry name" value="ArsR-like_HTH"/>
</dbReference>
<dbReference type="GO" id="GO:0003677">
    <property type="term" value="F:DNA binding"/>
    <property type="evidence" value="ECO:0007669"/>
    <property type="project" value="UniProtKB-KW"/>
</dbReference>
<keyword evidence="7" id="KW-1185">Reference proteome</keyword>
<proteinExistence type="predicted"/>
<dbReference type="PROSITE" id="PS51077">
    <property type="entry name" value="HTH_ICLR"/>
    <property type="match status" value="1"/>
</dbReference>
<dbReference type="EMBL" id="REFZ01000009">
    <property type="protein sequence ID" value="RQG99435.1"/>
    <property type="molecule type" value="Genomic_DNA"/>
</dbReference>
<organism evidence="6 7">
    <name type="scientific">Natrarchaeobius chitinivorans</name>
    <dbReference type="NCBI Taxonomy" id="1679083"/>
    <lineage>
        <taxon>Archaea</taxon>
        <taxon>Methanobacteriati</taxon>
        <taxon>Methanobacteriota</taxon>
        <taxon>Stenosarchaea group</taxon>
        <taxon>Halobacteria</taxon>
        <taxon>Halobacteriales</taxon>
        <taxon>Natrialbaceae</taxon>
        <taxon>Natrarchaeobius</taxon>
    </lineage>
</organism>
<dbReference type="InterPro" id="IPR014757">
    <property type="entry name" value="Tscrpt_reg_IclR_C"/>
</dbReference>
<dbReference type="InterPro" id="IPR036390">
    <property type="entry name" value="WH_DNA-bd_sf"/>
</dbReference>
<evidence type="ECO:0000313" key="7">
    <source>
        <dbReference type="Proteomes" id="UP000281431"/>
    </source>
</evidence>
<keyword evidence="2" id="KW-0238">DNA-binding</keyword>
<reference evidence="6 7" key="1">
    <citation type="submission" date="2018-10" db="EMBL/GenBank/DDBJ databases">
        <title>Natrarchaeobius chitinivorans gen. nov., sp. nov., and Natrarchaeobius haloalkaliphilus sp. nov., alkaliphilic, chitin-utilizing haloarchaea from hypersaline alkaline lakes.</title>
        <authorList>
            <person name="Sorokin D.Y."/>
            <person name="Elcheninov A.G."/>
            <person name="Kostrikina N.A."/>
            <person name="Bale N.J."/>
            <person name="Sinninghe Damste J.S."/>
            <person name="Khijniak T.V."/>
            <person name="Kublanov I.V."/>
            <person name="Toshchakov S.V."/>
        </authorList>
    </citation>
    <scope>NUCLEOTIDE SEQUENCE [LARGE SCALE GENOMIC DNA]</scope>
    <source>
        <strain evidence="6 7">AArcht7</strain>
    </source>
</reference>
<protein>
    <submittedName>
        <fullName evidence="6">IclR family transcriptional regulator</fullName>
    </submittedName>
</protein>
<dbReference type="Pfam" id="PF09339">
    <property type="entry name" value="HTH_IclR"/>
    <property type="match status" value="1"/>
</dbReference>
<dbReference type="GO" id="GO:0003700">
    <property type="term" value="F:DNA-binding transcription factor activity"/>
    <property type="evidence" value="ECO:0007669"/>
    <property type="project" value="TreeGrafter"/>
</dbReference>
<evidence type="ECO:0000259" key="4">
    <source>
        <dbReference type="PROSITE" id="PS51077"/>
    </source>
</evidence>
<gene>
    <name evidence="6" type="ORF">EA472_14515</name>
</gene>
<comment type="caution">
    <text evidence="6">The sequence shown here is derived from an EMBL/GenBank/DDBJ whole genome shotgun (WGS) entry which is preliminary data.</text>
</comment>
<dbReference type="Gene3D" id="3.30.450.40">
    <property type="match status" value="1"/>
</dbReference>
<sequence length="248" mass="27332">MSKTVKSDERLFTIMEALKQREEAGVTELAKAVDLPKSSVHVHLSTLEKHDFVVKENGRYSLGLRFLDYGMIARNGRELYDIAKVKVDELSEKTDEQVWCITEENGKAIYLCGGSGEHAIQTDTYVGKQAELIDLAGGRAILANLPEPRRSEIIDGYEFGPESAFSDRETLIETLDTIRSDGIALNTEHYVKGVNAIGAPIIDNTGRVYGALSIAGPTHRLKGDFVENELSDLLLGTTNEIGVNLTYK</sequence>
<dbReference type="InterPro" id="IPR036388">
    <property type="entry name" value="WH-like_DNA-bd_sf"/>
</dbReference>
<dbReference type="SUPFAM" id="SSF46785">
    <property type="entry name" value="Winged helix' DNA-binding domain"/>
    <property type="match status" value="1"/>
</dbReference>
<dbReference type="InterPro" id="IPR005471">
    <property type="entry name" value="Tscrpt_reg_IclR_N"/>
</dbReference>
<evidence type="ECO:0000259" key="5">
    <source>
        <dbReference type="PROSITE" id="PS51078"/>
    </source>
</evidence>
<keyword evidence="3" id="KW-0804">Transcription</keyword>
<dbReference type="CDD" id="cd00090">
    <property type="entry name" value="HTH_ARSR"/>
    <property type="match status" value="1"/>
</dbReference>
<name>A0A3N6PKT0_NATCH</name>
<keyword evidence="1" id="KW-0805">Transcription regulation</keyword>
<feature type="domain" description="HTH iclR-type" evidence="4">
    <location>
        <begin position="5"/>
        <end position="64"/>
    </location>
</feature>
<dbReference type="GO" id="GO:0045892">
    <property type="term" value="P:negative regulation of DNA-templated transcription"/>
    <property type="evidence" value="ECO:0007669"/>
    <property type="project" value="TreeGrafter"/>
</dbReference>
<accession>A0A3N6PKT0</accession>
<evidence type="ECO:0000256" key="3">
    <source>
        <dbReference type="ARBA" id="ARBA00023163"/>
    </source>
</evidence>
<dbReference type="PANTHER" id="PTHR30136:SF35">
    <property type="entry name" value="HTH-TYPE TRANSCRIPTIONAL REGULATOR RV1719"/>
    <property type="match status" value="1"/>
</dbReference>
<feature type="domain" description="IclR-ED" evidence="5">
    <location>
        <begin position="65"/>
        <end position="247"/>
    </location>
</feature>
<dbReference type="InterPro" id="IPR050707">
    <property type="entry name" value="HTH_MetabolicPath_Reg"/>
</dbReference>